<protein>
    <recommendedName>
        <fullName evidence="5">Elongator complex protein 4</fullName>
    </recommendedName>
</protein>
<dbReference type="InterPro" id="IPR027417">
    <property type="entry name" value="P-loop_NTPase"/>
</dbReference>
<evidence type="ECO:0000313" key="9">
    <source>
        <dbReference type="EMBL" id="KAK4787431.1"/>
    </source>
</evidence>
<reference evidence="9 10" key="1">
    <citation type="journal article" date="2023" name="Hortic Res">
        <title>Pangenome of water caltrop reveals structural variations and asymmetric subgenome divergence after allopolyploidization.</title>
        <authorList>
            <person name="Zhang X."/>
            <person name="Chen Y."/>
            <person name="Wang L."/>
            <person name="Yuan Y."/>
            <person name="Fang M."/>
            <person name="Shi L."/>
            <person name="Lu R."/>
            <person name="Comes H.P."/>
            <person name="Ma Y."/>
            <person name="Chen Y."/>
            <person name="Huang G."/>
            <person name="Zhou Y."/>
            <person name="Zheng Z."/>
            <person name="Qiu Y."/>
        </authorList>
    </citation>
    <scope>NUCLEOTIDE SEQUENCE [LARGE SCALE GENOMIC DNA]</scope>
    <source>
        <strain evidence="9">F231</strain>
    </source>
</reference>
<evidence type="ECO:0000256" key="5">
    <source>
        <dbReference type="ARBA" id="ARBA00020265"/>
    </source>
</evidence>
<evidence type="ECO:0000256" key="8">
    <source>
        <dbReference type="ARBA" id="ARBA00023242"/>
    </source>
</evidence>
<keyword evidence="6" id="KW-0963">Cytoplasm</keyword>
<dbReference type="Gene3D" id="3.40.50.300">
    <property type="entry name" value="P-loop containing nucleotide triphosphate hydrolases"/>
    <property type="match status" value="1"/>
</dbReference>
<organism evidence="9 10">
    <name type="scientific">Trapa natans</name>
    <name type="common">Water chestnut</name>
    <dbReference type="NCBI Taxonomy" id="22666"/>
    <lineage>
        <taxon>Eukaryota</taxon>
        <taxon>Viridiplantae</taxon>
        <taxon>Streptophyta</taxon>
        <taxon>Embryophyta</taxon>
        <taxon>Tracheophyta</taxon>
        <taxon>Spermatophyta</taxon>
        <taxon>Magnoliopsida</taxon>
        <taxon>eudicotyledons</taxon>
        <taxon>Gunneridae</taxon>
        <taxon>Pentapetalae</taxon>
        <taxon>rosids</taxon>
        <taxon>malvids</taxon>
        <taxon>Myrtales</taxon>
        <taxon>Lythraceae</taxon>
        <taxon>Trapa</taxon>
    </lineage>
</organism>
<evidence type="ECO:0000256" key="4">
    <source>
        <dbReference type="ARBA" id="ARBA00007573"/>
    </source>
</evidence>
<accession>A0AAN7LYJ1</accession>
<comment type="subcellular location">
    <subcellularLocation>
        <location evidence="2">Cytoplasm</location>
    </subcellularLocation>
    <subcellularLocation>
        <location evidence="1">Nucleus</location>
    </subcellularLocation>
</comment>
<dbReference type="PANTHER" id="PTHR12896:SF1">
    <property type="entry name" value="ELONGATOR COMPLEX PROTEIN 4"/>
    <property type="match status" value="1"/>
</dbReference>
<dbReference type="GO" id="GO:0002098">
    <property type="term" value="P:tRNA wobble uridine modification"/>
    <property type="evidence" value="ECO:0007669"/>
    <property type="project" value="InterPro"/>
</dbReference>
<keyword evidence="8" id="KW-0539">Nucleus</keyword>
<dbReference type="PANTHER" id="PTHR12896">
    <property type="entry name" value="PAX6 NEIGHBOR PROTEIN PAXNEB"/>
    <property type="match status" value="1"/>
</dbReference>
<sequence length="130" mass="14513">MLSFIKTLRSMLRSTNAVAAVTFPPSVLSPSFTKRWQHTADALLSVRAIQDEDKDLEKLLTGYQDMVGLLSIHKVARKNTQVPVILEASTFSMKLQKRIDQLSFLEKIFLCNGSVVVSHVLSSTFSLSKD</sequence>
<proteinExistence type="inferred from homology"/>
<dbReference type="AlphaFoldDB" id="A0AAN7LYJ1"/>
<dbReference type="Pfam" id="PF05625">
    <property type="entry name" value="PAXNEB"/>
    <property type="match status" value="1"/>
</dbReference>
<name>A0AAN7LYJ1_TRANT</name>
<evidence type="ECO:0000256" key="2">
    <source>
        <dbReference type="ARBA" id="ARBA00004496"/>
    </source>
</evidence>
<evidence type="ECO:0000256" key="6">
    <source>
        <dbReference type="ARBA" id="ARBA00022490"/>
    </source>
</evidence>
<keyword evidence="10" id="KW-1185">Reference proteome</keyword>
<dbReference type="GO" id="GO:0005737">
    <property type="term" value="C:cytoplasm"/>
    <property type="evidence" value="ECO:0007669"/>
    <property type="project" value="UniProtKB-SubCell"/>
</dbReference>
<evidence type="ECO:0000256" key="1">
    <source>
        <dbReference type="ARBA" id="ARBA00004123"/>
    </source>
</evidence>
<comment type="pathway">
    <text evidence="3">tRNA modification; 5-methoxycarbonylmethyl-2-thiouridine-tRNA biosynthesis.</text>
</comment>
<dbReference type="Proteomes" id="UP001346149">
    <property type="component" value="Unassembled WGS sequence"/>
</dbReference>
<comment type="caution">
    <text evidence="9">The sequence shown here is derived from an EMBL/GenBank/DDBJ whole genome shotgun (WGS) entry which is preliminary data.</text>
</comment>
<gene>
    <name evidence="9" type="ORF">SAY86_011264</name>
</gene>
<dbReference type="EMBL" id="JAXQNO010000012">
    <property type="protein sequence ID" value="KAK4787431.1"/>
    <property type="molecule type" value="Genomic_DNA"/>
</dbReference>
<evidence type="ECO:0000256" key="7">
    <source>
        <dbReference type="ARBA" id="ARBA00022694"/>
    </source>
</evidence>
<keyword evidence="7" id="KW-0819">tRNA processing</keyword>
<dbReference type="GO" id="GO:0033588">
    <property type="term" value="C:elongator holoenzyme complex"/>
    <property type="evidence" value="ECO:0007669"/>
    <property type="project" value="InterPro"/>
</dbReference>
<comment type="similarity">
    <text evidence="4">Belongs to the ELP4 family.</text>
</comment>
<evidence type="ECO:0000256" key="3">
    <source>
        <dbReference type="ARBA" id="ARBA00005043"/>
    </source>
</evidence>
<evidence type="ECO:0000313" key="10">
    <source>
        <dbReference type="Proteomes" id="UP001346149"/>
    </source>
</evidence>
<dbReference type="InterPro" id="IPR008728">
    <property type="entry name" value="Elongator_complex_protein_4"/>
</dbReference>
<dbReference type="GO" id="GO:0008023">
    <property type="term" value="C:transcription elongation factor complex"/>
    <property type="evidence" value="ECO:0007669"/>
    <property type="project" value="TreeGrafter"/>
</dbReference>